<evidence type="ECO:0000256" key="6">
    <source>
        <dbReference type="PIRSR" id="PIRSR006809-1"/>
    </source>
</evidence>
<dbReference type="GO" id="GO:0003924">
    <property type="term" value="F:GTPase activity"/>
    <property type="evidence" value="ECO:0007669"/>
    <property type="project" value="UniProtKB-UniRule"/>
</dbReference>
<evidence type="ECO:0000313" key="10">
    <source>
        <dbReference type="Proteomes" id="UP001597034"/>
    </source>
</evidence>
<dbReference type="PROSITE" id="PS51705">
    <property type="entry name" value="G_HFLX"/>
    <property type="match status" value="1"/>
</dbReference>
<dbReference type="Gene3D" id="3.40.50.11060">
    <property type="entry name" value="GTPase HflX, N-terminal domain"/>
    <property type="match status" value="1"/>
</dbReference>
<dbReference type="AlphaFoldDB" id="A0ABD6DGV0"/>
<organism evidence="9 10">
    <name type="scientific">Haloarchaeobius litoreus</name>
    <dbReference type="NCBI Taxonomy" id="755306"/>
    <lineage>
        <taxon>Archaea</taxon>
        <taxon>Methanobacteriati</taxon>
        <taxon>Methanobacteriota</taxon>
        <taxon>Stenosarchaea group</taxon>
        <taxon>Halobacteria</taxon>
        <taxon>Halobacteriales</taxon>
        <taxon>Halorubellaceae</taxon>
        <taxon>Haloarchaeobius</taxon>
    </lineage>
</organism>
<keyword evidence="2 5" id="KW-0547">Nucleotide-binding</keyword>
<comment type="caution">
    <text evidence="9">The sequence shown here is derived from an EMBL/GenBank/DDBJ whole genome shotgun (WGS) entry which is preliminary data.</text>
</comment>
<keyword evidence="4 5" id="KW-0342">GTP-binding</keyword>
<dbReference type="SUPFAM" id="SSF52540">
    <property type="entry name" value="P-loop containing nucleoside triphosphate hydrolases"/>
    <property type="match status" value="1"/>
</dbReference>
<proteinExistence type="inferred from homology"/>
<evidence type="ECO:0000256" key="7">
    <source>
        <dbReference type="PIRSR" id="PIRSR006809-2"/>
    </source>
</evidence>
<comment type="subunit">
    <text evidence="5">Monomer. Associates with the 50S ribosomal subunit.</text>
</comment>
<dbReference type="Pfam" id="PF01926">
    <property type="entry name" value="MMR_HSR1"/>
    <property type="match status" value="1"/>
</dbReference>
<dbReference type="PANTHER" id="PTHR10229">
    <property type="entry name" value="GTP-BINDING PROTEIN HFLX"/>
    <property type="match status" value="1"/>
</dbReference>
<feature type="domain" description="Hflx-type G" evidence="8">
    <location>
        <begin position="185"/>
        <end position="365"/>
    </location>
</feature>
<feature type="binding site" evidence="7">
    <location>
        <position position="198"/>
    </location>
    <ligand>
        <name>Mg(2+)</name>
        <dbReference type="ChEBI" id="CHEBI:18420"/>
    </ligand>
</feature>
<keyword evidence="3 7" id="KW-0460">Magnesium</keyword>
<keyword evidence="5" id="KW-0963">Cytoplasm</keyword>
<dbReference type="NCBIfam" id="TIGR03156">
    <property type="entry name" value="GTP_HflX"/>
    <property type="match status" value="1"/>
</dbReference>
<dbReference type="RefSeq" id="WP_256399246.1">
    <property type="nucleotide sequence ID" value="NZ_JANHJR010000001.1"/>
</dbReference>
<feature type="binding site" evidence="6">
    <location>
        <begin position="343"/>
        <end position="345"/>
    </location>
    <ligand>
        <name>GTP</name>
        <dbReference type="ChEBI" id="CHEBI:37565"/>
    </ligand>
</feature>
<dbReference type="Pfam" id="PF13167">
    <property type="entry name" value="GTP-bdg_N"/>
    <property type="match status" value="1"/>
</dbReference>
<dbReference type="GO" id="GO:0005525">
    <property type="term" value="F:GTP binding"/>
    <property type="evidence" value="ECO:0007669"/>
    <property type="project" value="UniProtKB-UniRule"/>
</dbReference>
<dbReference type="InterPro" id="IPR016496">
    <property type="entry name" value="GTPase_HflX"/>
</dbReference>
<dbReference type="InterPro" id="IPR042108">
    <property type="entry name" value="GTPase_HflX_N_sf"/>
</dbReference>
<evidence type="ECO:0000259" key="8">
    <source>
        <dbReference type="PROSITE" id="PS51705"/>
    </source>
</evidence>
<feature type="binding site" evidence="6">
    <location>
        <begin position="191"/>
        <end position="198"/>
    </location>
    <ligand>
        <name>GTP</name>
        <dbReference type="ChEBI" id="CHEBI:37565"/>
    </ligand>
</feature>
<gene>
    <name evidence="5 9" type="primary">hflX</name>
    <name evidence="9" type="ORF">ACFSBL_06060</name>
</gene>
<dbReference type="InterPro" id="IPR006073">
    <property type="entry name" value="GTP-bd"/>
</dbReference>
<evidence type="ECO:0000313" key="9">
    <source>
        <dbReference type="EMBL" id="MFD1645242.1"/>
    </source>
</evidence>
<dbReference type="InterPro" id="IPR027417">
    <property type="entry name" value="P-loop_NTPase"/>
</dbReference>
<keyword evidence="10" id="KW-1185">Reference proteome</keyword>
<dbReference type="PANTHER" id="PTHR10229:SF8">
    <property type="entry name" value="GTPASE HFLX"/>
    <property type="match status" value="1"/>
</dbReference>
<dbReference type="PIRSF" id="PIRSF006809">
    <property type="entry name" value="GTP-binding_hflX_prd"/>
    <property type="match status" value="1"/>
</dbReference>
<evidence type="ECO:0000256" key="3">
    <source>
        <dbReference type="ARBA" id="ARBA00022842"/>
    </source>
</evidence>
<feature type="binding site" evidence="7">
    <location>
        <position position="233"/>
    </location>
    <ligand>
        <name>Mg(2+)</name>
        <dbReference type="ChEBI" id="CHEBI:18420"/>
    </ligand>
</feature>
<keyword evidence="1 7" id="KW-0479">Metal-binding</keyword>
<dbReference type="Gene3D" id="3.40.50.300">
    <property type="entry name" value="P-loop containing nucleotide triphosphate hydrolases"/>
    <property type="match status" value="1"/>
</dbReference>
<comment type="cofactor">
    <cofactor evidence="7">
        <name>Mg(2+)</name>
        <dbReference type="ChEBI" id="CHEBI:18420"/>
    </cofactor>
</comment>
<protein>
    <recommendedName>
        <fullName evidence="5">GTPase HflX</fullName>
    </recommendedName>
    <alternativeName>
        <fullName evidence="5">GTP-binding protein HflX</fullName>
    </alternativeName>
</protein>
<sequence length="429" mass="47701">MSRRTVLAARTTDERPDTNEIRALAESAGHEVVAEHTQTRPEDATFDLGRGKVDEVAESIREHDARLVVVDNELTPSQFFAWTDRLPDGVEVRDRFRLVLDIFEARASTRRATLQVELARLQHELHRRREVQGRDTEYKGFPTHDPEGEWIREVKLRIDRVQNRLDELPEEGDENRARKHDAGFDFVALAGYTNAGKSTLLHRLADDLSLEDLGTGPNDLAETVNVEDRLFETLDTTTRRCTVDGRRLLVSDTVGFIRDLPHDLVEAFRSTLVEAREADVVVLVADASKPVDALRERVRTVLDEVGDGPVVPVLNKADRVDDTDLERTRAALPDALDEPVALSATKGAGFDDLCERVVAALPTETATFELPHGDETMGFVAWCHDHGAVDAVEYGDRVSLELRARPSVVEQARARATDVTDGAGADGRA</sequence>
<accession>A0ABD6DGV0</accession>
<evidence type="ECO:0000256" key="2">
    <source>
        <dbReference type="ARBA" id="ARBA00022741"/>
    </source>
</evidence>
<dbReference type="HAMAP" id="MF_00900">
    <property type="entry name" value="GTPase_HflX"/>
    <property type="match status" value="1"/>
</dbReference>
<comment type="function">
    <text evidence="5">GTPase that associates with the 50S ribosomal subunit and may have a role during protein synthesis or ribosome biogenesis.</text>
</comment>
<evidence type="ECO:0000256" key="5">
    <source>
        <dbReference type="HAMAP-Rule" id="MF_00900"/>
    </source>
</evidence>
<dbReference type="InterPro" id="IPR030394">
    <property type="entry name" value="G_HFLX_dom"/>
</dbReference>
<evidence type="ECO:0000256" key="1">
    <source>
        <dbReference type="ARBA" id="ARBA00022723"/>
    </source>
</evidence>
<dbReference type="GO" id="GO:0005737">
    <property type="term" value="C:cytoplasm"/>
    <property type="evidence" value="ECO:0007669"/>
    <property type="project" value="UniProtKB-SubCell"/>
</dbReference>
<feature type="binding site" evidence="6">
    <location>
        <begin position="315"/>
        <end position="318"/>
    </location>
    <ligand>
        <name>GTP</name>
        <dbReference type="ChEBI" id="CHEBI:37565"/>
    </ligand>
</feature>
<dbReference type="GO" id="GO:0046872">
    <property type="term" value="F:metal ion binding"/>
    <property type="evidence" value="ECO:0007669"/>
    <property type="project" value="UniProtKB-KW"/>
</dbReference>
<dbReference type="Proteomes" id="UP001597034">
    <property type="component" value="Unassembled WGS sequence"/>
</dbReference>
<dbReference type="CDD" id="cd01878">
    <property type="entry name" value="HflX"/>
    <property type="match status" value="1"/>
</dbReference>
<feature type="binding site" evidence="6">
    <location>
        <begin position="231"/>
        <end position="235"/>
    </location>
    <ligand>
        <name>GTP</name>
        <dbReference type="ChEBI" id="CHEBI:37565"/>
    </ligand>
</feature>
<reference evidence="9 10" key="1">
    <citation type="journal article" date="2019" name="Int. J. Syst. Evol. Microbiol.">
        <title>The Global Catalogue of Microorganisms (GCM) 10K type strain sequencing project: providing services to taxonomists for standard genome sequencing and annotation.</title>
        <authorList>
            <consortium name="The Broad Institute Genomics Platform"/>
            <consortium name="The Broad Institute Genome Sequencing Center for Infectious Disease"/>
            <person name="Wu L."/>
            <person name="Ma J."/>
        </authorList>
    </citation>
    <scope>NUCLEOTIDE SEQUENCE [LARGE SCALE GENOMIC DNA]</scope>
    <source>
        <strain evidence="9 10">CGMCC 1.10390</strain>
    </source>
</reference>
<evidence type="ECO:0000256" key="4">
    <source>
        <dbReference type="ARBA" id="ARBA00023134"/>
    </source>
</evidence>
<name>A0ABD6DGV0_9EURY</name>
<comment type="subcellular location">
    <subcellularLocation>
        <location evidence="5">Cytoplasm</location>
    </subcellularLocation>
    <text evidence="5">May associate with membranes.</text>
</comment>
<dbReference type="EMBL" id="JBHUDO010000002">
    <property type="protein sequence ID" value="MFD1645242.1"/>
    <property type="molecule type" value="Genomic_DNA"/>
</dbReference>
<feature type="binding site" evidence="6">
    <location>
        <begin position="252"/>
        <end position="255"/>
    </location>
    <ligand>
        <name>GTP</name>
        <dbReference type="ChEBI" id="CHEBI:37565"/>
    </ligand>
</feature>
<comment type="similarity">
    <text evidence="5">Belongs to the TRAFAC class OBG-HflX-like GTPase superfamily. HflX GTPase family.</text>
</comment>
<dbReference type="InterPro" id="IPR025121">
    <property type="entry name" value="GTPase_HflX_N"/>
</dbReference>